<feature type="domain" description="HTH lacI-type" evidence="5">
    <location>
        <begin position="2"/>
        <end position="56"/>
    </location>
</feature>
<accession>A0ABV9JSK8</accession>
<keyword evidence="1" id="KW-0678">Repressor</keyword>
<dbReference type="PROSITE" id="PS50932">
    <property type="entry name" value="HTH_LACI_2"/>
    <property type="match status" value="1"/>
</dbReference>
<comment type="caution">
    <text evidence="7">The sequence shown here is derived from an EMBL/GenBank/DDBJ whole genome shotgun (WGS) entry which is preliminary data.</text>
</comment>
<dbReference type="PRINTS" id="PR00036">
    <property type="entry name" value="HTHLACI"/>
</dbReference>
<dbReference type="Gene3D" id="3.40.50.2300">
    <property type="match status" value="2"/>
</dbReference>
<dbReference type="InterPro" id="IPR028082">
    <property type="entry name" value="Peripla_BP_I"/>
</dbReference>
<keyword evidence="3 7" id="KW-0238">DNA-binding</keyword>
<protein>
    <submittedName>
        <fullName evidence="7">LacI family DNA-binding transcriptional regulator</fullName>
    </submittedName>
</protein>
<evidence type="ECO:0000256" key="2">
    <source>
        <dbReference type="ARBA" id="ARBA00023015"/>
    </source>
</evidence>
<dbReference type="RefSeq" id="WP_379542017.1">
    <property type="nucleotide sequence ID" value="NZ_JBHSFT010000001.1"/>
</dbReference>
<proteinExistence type="predicted"/>
<dbReference type="SMART" id="SM00354">
    <property type="entry name" value="HTH_LACI"/>
    <property type="match status" value="1"/>
</dbReference>
<keyword evidence="4" id="KW-0804">Transcription</keyword>
<evidence type="ECO:0000259" key="6">
    <source>
        <dbReference type="PROSITE" id="PS50943"/>
    </source>
</evidence>
<dbReference type="Pfam" id="PF00532">
    <property type="entry name" value="Peripla_BP_1"/>
    <property type="match status" value="1"/>
</dbReference>
<dbReference type="SUPFAM" id="SSF53822">
    <property type="entry name" value="Periplasmic binding protein-like I"/>
    <property type="match status" value="1"/>
</dbReference>
<dbReference type="PANTHER" id="PTHR30146:SF95">
    <property type="entry name" value="RIBOSE OPERON REPRESSOR"/>
    <property type="match status" value="1"/>
</dbReference>
<evidence type="ECO:0000313" key="7">
    <source>
        <dbReference type="EMBL" id="MFC4660694.1"/>
    </source>
</evidence>
<dbReference type="InterPro" id="IPR001387">
    <property type="entry name" value="Cro/C1-type_HTH"/>
</dbReference>
<gene>
    <name evidence="7" type="ORF">ACFO3P_00410</name>
</gene>
<dbReference type="PROSITE" id="PS00356">
    <property type="entry name" value="HTH_LACI_1"/>
    <property type="match status" value="1"/>
</dbReference>
<dbReference type="InterPro" id="IPR010982">
    <property type="entry name" value="Lambda_DNA-bd_dom_sf"/>
</dbReference>
<dbReference type="PANTHER" id="PTHR30146">
    <property type="entry name" value="LACI-RELATED TRANSCRIPTIONAL REPRESSOR"/>
    <property type="match status" value="1"/>
</dbReference>
<evidence type="ECO:0000256" key="3">
    <source>
        <dbReference type="ARBA" id="ARBA00023125"/>
    </source>
</evidence>
<dbReference type="CDD" id="cd06267">
    <property type="entry name" value="PBP1_LacI_sugar_binding-like"/>
    <property type="match status" value="1"/>
</dbReference>
<evidence type="ECO:0000313" key="8">
    <source>
        <dbReference type="Proteomes" id="UP001595988"/>
    </source>
</evidence>
<keyword evidence="2" id="KW-0805">Transcription regulation</keyword>
<dbReference type="InterPro" id="IPR001761">
    <property type="entry name" value="Peripla_BP/Lac1_sug-bd_dom"/>
</dbReference>
<dbReference type="Gene3D" id="1.10.260.40">
    <property type="entry name" value="lambda repressor-like DNA-binding domains"/>
    <property type="match status" value="1"/>
</dbReference>
<keyword evidence="8" id="KW-1185">Reference proteome</keyword>
<dbReference type="Proteomes" id="UP001595988">
    <property type="component" value="Unassembled WGS sequence"/>
</dbReference>
<dbReference type="CDD" id="cd01392">
    <property type="entry name" value="HTH_LacI"/>
    <property type="match status" value="1"/>
</dbReference>
<dbReference type="EMBL" id="JBHSFT010000001">
    <property type="protein sequence ID" value="MFC4660694.1"/>
    <property type="molecule type" value="Genomic_DNA"/>
</dbReference>
<sequence>MSTIRDVAKEAGVSVATVSRIINGKGKVKKETEDIVKAAIEKLSYTPNKVAQGLSNQRSYSIGFVVPSMSNPMFPEIARGVEDVAQANGYQVFLCNTDGKREKLLGYLENFKSHYIDGIILNSHNVHHDDLEQLKQHNVPVVMVDRVLENSETTSIMVQNRKGGQMATQHLVDVGCQYIAHIGGLEGEYNATQRMWGYCDIVSGKPWFDQTWLGRGDFSVDTGYRVAKELFSRHPEVDGIFAGNDLIAIGVLKAAYEWGKKVPEELAIVGFDGIEMSGLTLPPLTTIEQPIYEMGTLAMTELLNHIEKKDVTVKRYELDVKLIREMRTKIDL</sequence>
<dbReference type="Pfam" id="PF00356">
    <property type="entry name" value="LacI"/>
    <property type="match status" value="1"/>
</dbReference>
<name>A0ABV9JSK8_9BACI</name>
<dbReference type="InterPro" id="IPR000843">
    <property type="entry name" value="HTH_LacI"/>
</dbReference>
<dbReference type="PROSITE" id="PS50943">
    <property type="entry name" value="HTH_CROC1"/>
    <property type="match status" value="1"/>
</dbReference>
<dbReference type="SUPFAM" id="SSF47413">
    <property type="entry name" value="lambda repressor-like DNA-binding domains"/>
    <property type="match status" value="1"/>
</dbReference>
<dbReference type="GO" id="GO:0003677">
    <property type="term" value="F:DNA binding"/>
    <property type="evidence" value="ECO:0007669"/>
    <property type="project" value="UniProtKB-KW"/>
</dbReference>
<organism evidence="7 8">
    <name type="scientific">Oceanobacillus aidingensis</name>
    <dbReference type="NCBI Taxonomy" id="645964"/>
    <lineage>
        <taxon>Bacteria</taxon>
        <taxon>Bacillati</taxon>
        <taxon>Bacillota</taxon>
        <taxon>Bacilli</taxon>
        <taxon>Bacillales</taxon>
        <taxon>Bacillaceae</taxon>
        <taxon>Oceanobacillus</taxon>
    </lineage>
</organism>
<evidence type="ECO:0000256" key="4">
    <source>
        <dbReference type="ARBA" id="ARBA00023163"/>
    </source>
</evidence>
<evidence type="ECO:0000256" key="1">
    <source>
        <dbReference type="ARBA" id="ARBA00022491"/>
    </source>
</evidence>
<reference evidence="8" key="1">
    <citation type="journal article" date="2019" name="Int. J. Syst. Evol. Microbiol.">
        <title>The Global Catalogue of Microorganisms (GCM) 10K type strain sequencing project: providing services to taxonomists for standard genome sequencing and annotation.</title>
        <authorList>
            <consortium name="The Broad Institute Genomics Platform"/>
            <consortium name="The Broad Institute Genome Sequencing Center for Infectious Disease"/>
            <person name="Wu L."/>
            <person name="Ma J."/>
        </authorList>
    </citation>
    <scope>NUCLEOTIDE SEQUENCE [LARGE SCALE GENOMIC DNA]</scope>
    <source>
        <strain evidence="8">CCUG 37257</strain>
    </source>
</reference>
<feature type="domain" description="HTH cro/C1-type" evidence="6">
    <location>
        <begin position="3"/>
        <end position="32"/>
    </location>
</feature>
<evidence type="ECO:0000259" key="5">
    <source>
        <dbReference type="PROSITE" id="PS50932"/>
    </source>
</evidence>